<dbReference type="GO" id="GO:0016787">
    <property type="term" value="F:hydrolase activity"/>
    <property type="evidence" value="ECO:0007669"/>
    <property type="project" value="UniProtKB-KW"/>
</dbReference>
<dbReference type="SMART" id="SM00710">
    <property type="entry name" value="PbH1"/>
    <property type="match status" value="11"/>
</dbReference>
<dbReference type="CDD" id="cd00102">
    <property type="entry name" value="IPT"/>
    <property type="match status" value="1"/>
</dbReference>
<dbReference type="InterPro" id="IPR044060">
    <property type="entry name" value="Bacterial_rp_domain"/>
</dbReference>
<dbReference type="Pfam" id="PF08309">
    <property type="entry name" value="LVIVD"/>
    <property type="match status" value="7"/>
</dbReference>
<dbReference type="SMART" id="SM00089">
    <property type="entry name" value="PKD"/>
    <property type="match status" value="1"/>
</dbReference>
<dbReference type="Proteomes" id="UP000694228">
    <property type="component" value="Chromosome"/>
</dbReference>
<evidence type="ECO:0000259" key="2">
    <source>
        <dbReference type="PROSITE" id="PS50093"/>
    </source>
</evidence>
<dbReference type="PANTHER" id="PTHR37946">
    <property type="entry name" value="SLL1969 PROTEIN"/>
    <property type="match status" value="1"/>
</dbReference>
<dbReference type="PANTHER" id="PTHR37946:SF1">
    <property type="entry name" value="SLL1969 PROTEIN"/>
    <property type="match status" value="1"/>
</dbReference>
<dbReference type="InterPro" id="IPR013211">
    <property type="entry name" value="LVIVD"/>
</dbReference>
<dbReference type="PROSITE" id="PS50093">
    <property type="entry name" value="PKD"/>
    <property type="match status" value="1"/>
</dbReference>
<feature type="transmembrane region" description="Helical" evidence="1">
    <location>
        <begin position="15"/>
        <end position="38"/>
    </location>
</feature>
<dbReference type="CDD" id="cd00146">
    <property type="entry name" value="PKD"/>
    <property type="match status" value="1"/>
</dbReference>
<feature type="domain" description="PKD" evidence="2">
    <location>
        <begin position="1686"/>
        <end position="1766"/>
    </location>
</feature>
<dbReference type="EMBL" id="CP077107">
    <property type="protein sequence ID" value="QXO94814.1"/>
    <property type="molecule type" value="Genomic_DNA"/>
</dbReference>
<keyword evidence="1" id="KW-0472">Membrane</keyword>
<keyword evidence="1" id="KW-1133">Transmembrane helix</keyword>
<dbReference type="Pfam" id="PF12697">
    <property type="entry name" value="Abhydrolase_6"/>
    <property type="match status" value="1"/>
</dbReference>
<dbReference type="Pfam" id="PF18998">
    <property type="entry name" value="Flg_new_2"/>
    <property type="match status" value="1"/>
</dbReference>
<evidence type="ECO:0000256" key="1">
    <source>
        <dbReference type="SAM" id="Phobius"/>
    </source>
</evidence>
<dbReference type="InterPro" id="IPR006626">
    <property type="entry name" value="PbH1"/>
</dbReference>
<reference evidence="3 4" key="1">
    <citation type="submission" date="2021-06" db="EMBL/GenBank/DDBJ databases">
        <title>Complete genome sequence of the secondary alcohol utilizing methanogen Methanospirillum hungatei strain GP1.</title>
        <authorList>
            <person name="Day L.A."/>
            <person name="Costa K.C."/>
        </authorList>
    </citation>
    <scope>NUCLEOTIDE SEQUENCE [LARGE SCALE GENOMIC DNA]</scope>
    <source>
        <strain evidence="3 4">GP1</strain>
    </source>
</reference>
<proteinExistence type="predicted"/>
<dbReference type="OrthoDB" id="118166at2157"/>
<protein>
    <submittedName>
        <fullName evidence="3">Alpha/beta fold hydrolase</fullName>
    </submittedName>
</protein>
<dbReference type="InterPro" id="IPR000601">
    <property type="entry name" value="PKD_dom"/>
</dbReference>
<evidence type="ECO:0000313" key="4">
    <source>
        <dbReference type="Proteomes" id="UP000694228"/>
    </source>
</evidence>
<dbReference type="InterPro" id="IPR000073">
    <property type="entry name" value="AB_hydrolase_1"/>
</dbReference>
<keyword evidence="3" id="KW-0378">Hydrolase</keyword>
<name>A0A8F5ZGP9_METHU</name>
<organism evidence="3 4">
    <name type="scientific">Methanospirillum hungatei</name>
    <dbReference type="NCBI Taxonomy" id="2203"/>
    <lineage>
        <taxon>Archaea</taxon>
        <taxon>Methanobacteriati</taxon>
        <taxon>Methanobacteriota</taxon>
        <taxon>Stenosarchaea group</taxon>
        <taxon>Methanomicrobia</taxon>
        <taxon>Methanomicrobiales</taxon>
        <taxon>Methanospirillaceae</taxon>
        <taxon>Methanospirillum</taxon>
    </lineage>
</organism>
<dbReference type="InterPro" id="IPR007742">
    <property type="entry name" value="NosD_dom"/>
</dbReference>
<dbReference type="Pfam" id="PF18911">
    <property type="entry name" value="PKD_4"/>
    <property type="match status" value="1"/>
</dbReference>
<accession>A0A8F5ZGP9</accession>
<dbReference type="Pfam" id="PF05048">
    <property type="entry name" value="NosD"/>
    <property type="match status" value="1"/>
</dbReference>
<keyword evidence="1" id="KW-0812">Transmembrane</keyword>
<evidence type="ECO:0000313" key="3">
    <source>
        <dbReference type="EMBL" id="QXO94814.1"/>
    </source>
</evidence>
<gene>
    <name evidence="3" type="ORF">KSK55_16160</name>
</gene>
<dbReference type="InterPro" id="IPR022409">
    <property type="entry name" value="PKD/Chitinase_dom"/>
</dbReference>
<sequence>MQLSLIYYFYTIRKIWWIILIILLVCSQGISIVTASIFNNSTLEHEQYSYEKILNHINEIRPEKIPDPDLSEILERDYKNFTNFSSNTNFSPIKRDRKDPTIQNRTKSSNILLSSDEINTSVGSIILKPLVYGGYGYTCSCFADPEDPEKCAVDSLISYSIYLPGSYILGEGFNSYFSGISIDASDVILDGNDKKITAKTGIEIDKNTSNVVVKNFGSINGGYGIISEGKNNKILNNNVYPEICGLMSRAENDSIFYNFFEGMYNYGILSGGNNASISRNKLIAGFTYPIYSGGNDSTISENTVSGGWDFSIRSSGAHAKIFGNTVTNSTYNGIVSSGPNSLISDNILHDNSNYETNFAINVFGSNSIVDNNTIYNSDYGIVITDYYGGTIVSNVSVIANNVFDNFNGISDGGVKTSIKNNKIKNNEVGTNVGFNSTLQNNNITRNNFYGIYGGYHDGDSINIIGNNISDNRNCGLYINGGFPNIVGNNITGNEKSGIFLDGITDGLIYNNYFGNEVNTDIFSNNDLSNWTNPAGPLPGTNIMGGPYIAGNYWSIPKGKGWSDLQPPNPKGYTTTPYEVSLGVYDTAPLVKVNTSSHIIEASAGDGGKIEPSGSVYVEHGENVTFTFIPDKSYQTANFTIDGKFANNTSPFTFTKVKTDHTIEANFSKTPVVLVHGFNSDPSCWTEMIKRLNKEGIETWAFDYSDNNRGDPRVIAHQFKAFIENKRDEIHYYGPIDIICHSMGALVSRWEMENLENGDANVRQWIGIAPVTGGSALADDEDGLFIFRAILNLIGIFDPGSALTQLSTNSETVKELNNNINKNQLNKNTIYRVIVGYNPDASIFFNNLLFAVTRQKINDAYSWTFLGDGIVANTQSYFHNVGEQFDTLPIMGIYWDHEEASSYNHQKICHQQETINHVVGYYQNPLKSSTNILPNEPTGVKPNLIIKTWETAKITANAYTVFRFPVIGATLLTICCTGDGNYDINSLKDSNLLSEKVNITITYKSGKSIKLTPGTAYYQSDSNNLTCFIDPDEVGEYTVTVSPIGLQPYGFNGEMKLNGITSNDLIPINEIIPSSGINSESATITNLSGNNFHSGAIVNLSRSGYSNITATNVQYPSSTKITCTIPITGASPGLWNVTVMNPDGQMGTLINGFTITKTGTLNPVHAGSIVDGQGGAKLFGPHGVFVKDNYAYVVSSSNALEIIDISIPENPVHTGSIVNGTNGALLDNPYNVFISEIYAYVISTGSNALEIIDVSNPTNPVHKGYIKDGEGGAKLNEPYSVYVSGNNAYVASKGSNALEIVNISNPEKPVHSSSITDGEEGAKLNGAFSVFVSGNYAYVASSSSNALEIIDVSNPANPVHKGCISDGEGGARINNPQYVFVSNNYAYVVSSGSNALEIIDIKNPANPIHKGSISDGEGGSLLYNPISVYIFGNYAHIASPFSDALEIIDIFDPENPVHAGSIVNGTRGALLDKPWSVAVSRNYAYVASYSSNALEVVNIGTASPIITSITPSSGVNGNPINIRNLEGSGFQTGALVKLSRTGNSEIIANTVSVNSPSHITCTLPITDAAPGLWNVTVTNLDGQMGTLINGFTITNVNPTPTVTPTPTTAGFYINSTSDKWTISYPSGNKTYPEESNQTFITQSKPGAELLDVIVDEQSKGANKSYTFTNITTDHSIQTVGDANPHQVHVMFNATPCTGKLPLRVEFFDESLGEPTMWYWQFGDGQTSSFRNPIHKYTRPGIYSVSLRAYNNNSGGTSMMNEMIRVIE</sequence>